<evidence type="ECO:0000313" key="3">
    <source>
        <dbReference type="EMBL" id="MBB5801838.1"/>
    </source>
</evidence>
<dbReference type="GO" id="GO:0019171">
    <property type="term" value="F:(3R)-hydroxyacyl-[acyl-carrier-protein] dehydratase activity"/>
    <property type="evidence" value="ECO:0007669"/>
    <property type="project" value="UniProtKB-EC"/>
</dbReference>
<protein>
    <submittedName>
        <fullName evidence="3">3-hydroxyacyl-[acyl-carrier-protein] dehydratase</fullName>
        <ecNumber evidence="3">4.2.1.59</ecNumber>
    </submittedName>
</protein>
<evidence type="ECO:0000256" key="1">
    <source>
        <dbReference type="ARBA" id="ARBA00009174"/>
    </source>
</evidence>
<dbReference type="PANTHER" id="PTHR30272:SF1">
    <property type="entry name" value="3-HYDROXYACYL-[ACYL-CARRIER-PROTEIN] DEHYDRATASE"/>
    <property type="match status" value="1"/>
</dbReference>
<sequence>MRFHLIDRVDELEANRHVVARKVTSHREDYWRELGRGMEMPAHLVLESLCQAGTWLVVTSTERRLRAALLSIDSVVFGDPVRPGDVLTLTGSVETISEEIAVLSGTASVEGKIVLEAQSIMCALIAADQLDSPDETERMQHQLAGHLPVLRDAGKQAIGAGGVR</sequence>
<dbReference type="EC" id="4.2.1.59" evidence="3"/>
<reference evidence="3 4" key="1">
    <citation type="submission" date="2020-08" db="EMBL/GenBank/DDBJ databases">
        <title>Sequencing the genomes of 1000 actinobacteria strains.</title>
        <authorList>
            <person name="Klenk H.-P."/>
        </authorList>
    </citation>
    <scope>NUCLEOTIDE SEQUENCE [LARGE SCALE GENOMIC DNA]</scope>
    <source>
        <strain evidence="3 4">DSM 45486</strain>
    </source>
</reference>
<dbReference type="PANTHER" id="PTHR30272">
    <property type="entry name" value="3-HYDROXYACYL-[ACYL-CARRIER-PROTEIN] DEHYDRATASE"/>
    <property type="match status" value="1"/>
</dbReference>
<accession>A0A7W9LZL0</accession>
<dbReference type="RefSeq" id="WP_184918169.1">
    <property type="nucleotide sequence ID" value="NZ_JACHMO010000001.1"/>
</dbReference>
<evidence type="ECO:0000256" key="2">
    <source>
        <dbReference type="ARBA" id="ARBA00023239"/>
    </source>
</evidence>
<dbReference type="InterPro" id="IPR029069">
    <property type="entry name" value="HotDog_dom_sf"/>
</dbReference>
<organism evidence="3 4">
    <name type="scientific">Saccharothrix ecbatanensis</name>
    <dbReference type="NCBI Taxonomy" id="1105145"/>
    <lineage>
        <taxon>Bacteria</taxon>
        <taxon>Bacillati</taxon>
        <taxon>Actinomycetota</taxon>
        <taxon>Actinomycetes</taxon>
        <taxon>Pseudonocardiales</taxon>
        <taxon>Pseudonocardiaceae</taxon>
        <taxon>Saccharothrix</taxon>
    </lineage>
</organism>
<keyword evidence="4" id="KW-1185">Reference proteome</keyword>
<dbReference type="Proteomes" id="UP000552097">
    <property type="component" value="Unassembled WGS sequence"/>
</dbReference>
<gene>
    <name evidence="3" type="ORF">F4560_001606</name>
</gene>
<dbReference type="EMBL" id="JACHMO010000001">
    <property type="protein sequence ID" value="MBB5801838.1"/>
    <property type="molecule type" value="Genomic_DNA"/>
</dbReference>
<comment type="similarity">
    <text evidence="1">Belongs to the thioester dehydratase family. FabZ subfamily.</text>
</comment>
<dbReference type="SUPFAM" id="SSF54637">
    <property type="entry name" value="Thioesterase/thiol ester dehydrase-isomerase"/>
    <property type="match status" value="1"/>
</dbReference>
<dbReference type="InterPro" id="IPR013114">
    <property type="entry name" value="FabA_FabZ"/>
</dbReference>
<evidence type="ECO:0000313" key="4">
    <source>
        <dbReference type="Proteomes" id="UP000552097"/>
    </source>
</evidence>
<comment type="caution">
    <text evidence="3">The sequence shown here is derived from an EMBL/GenBank/DDBJ whole genome shotgun (WGS) entry which is preliminary data.</text>
</comment>
<proteinExistence type="inferred from homology"/>
<dbReference type="AlphaFoldDB" id="A0A7W9LZL0"/>
<keyword evidence="2 3" id="KW-0456">Lyase</keyword>
<name>A0A7W9LZL0_9PSEU</name>
<dbReference type="Pfam" id="PF07977">
    <property type="entry name" value="FabA"/>
    <property type="match status" value="1"/>
</dbReference>
<dbReference type="Gene3D" id="3.10.129.10">
    <property type="entry name" value="Hotdog Thioesterase"/>
    <property type="match status" value="1"/>
</dbReference>